<protein>
    <submittedName>
        <fullName evidence="1">Uncharacterized protein</fullName>
    </submittedName>
</protein>
<evidence type="ECO:0000313" key="1">
    <source>
        <dbReference type="EMBL" id="KAJ7755557.1"/>
    </source>
</evidence>
<accession>A0AAD7J5M6</accession>
<comment type="caution">
    <text evidence="1">The sequence shown here is derived from an EMBL/GenBank/DDBJ whole genome shotgun (WGS) entry which is preliminary data.</text>
</comment>
<dbReference type="AlphaFoldDB" id="A0AAD7J5M6"/>
<organism evidence="1 2">
    <name type="scientific">Mycena metata</name>
    <dbReference type="NCBI Taxonomy" id="1033252"/>
    <lineage>
        <taxon>Eukaryota</taxon>
        <taxon>Fungi</taxon>
        <taxon>Dikarya</taxon>
        <taxon>Basidiomycota</taxon>
        <taxon>Agaricomycotina</taxon>
        <taxon>Agaricomycetes</taxon>
        <taxon>Agaricomycetidae</taxon>
        <taxon>Agaricales</taxon>
        <taxon>Marasmiineae</taxon>
        <taxon>Mycenaceae</taxon>
        <taxon>Mycena</taxon>
    </lineage>
</organism>
<dbReference type="EMBL" id="JARKIB010000049">
    <property type="protein sequence ID" value="KAJ7755557.1"/>
    <property type="molecule type" value="Genomic_DNA"/>
</dbReference>
<gene>
    <name evidence="1" type="ORF">B0H16DRAFT_1886343</name>
</gene>
<evidence type="ECO:0000313" key="2">
    <source>
        <dbReference type="Proteomes" id="UP001215598"/>
    </source>
</evidence>
<sequence length="109" mass="12284">MDKTFTSRGKWLCGVFNDYNIVFVSGVDAFGPESGNFTSFQAYSRSLFSHIKSFSVANRVDGYDHAALTVQLELDVGTLNRSFERPRKEAKIDIVLPAETPWTGYLSRH</sequence>
<name>A0AAD7J5M6_9AGAR</name>
<reference evidence="1" key="1">
    <citation type="submission" date="2023-03" db="EMBL/GenBank/DDBJ databases">
        <title>Massive genome expansion in bonnet fungi (Mycena s.s.) driven by repeated elements and novel gene families across ecological guilds.</title>
        <authorList>
            <consortium name="Lawrence Berkeley National Laboratory"/>
            <person name="Harder C.B."/>
            <person name="Miyauchi S."/>
            <person name="Viragh M."/>
            <person name="Kuo A."/>
            <person name="Thoen E."/>
            <person name="Andreopoulos B."/>
            <person name="Lu D."/>
            <person name="Skrede I."/>
            <person name="Drula E."/>
            <person name="Henrissat B."/>
            <person name="Morin E."/>
            <person name="Kohler A."/>
            <person name="Barry K."/>
            <person name="LaButti K."/>
            <person name="Morin E."/>
            <person name="Salamov A."/>
            <person name="Lipzen A."/>
            <person name="Mereny Z."/>
            <person name="Hegedus B."/>
            <person name="Baldrian P."/>
            <person name="Stursova M."/>
            <person name="Weitz H."/>
            <person name="Taylor A."/>
            <person name="Grigoriev I.V."/>
            <person name="Nagy L.G."/>
            <person name="Martin F."/>
            <person name="Kauserud H."/>
        </authorList>
    </citation>
    <scope>NUCLEOTIDE SEQUENCE</scope>
    <source>
        <strain evidence="1">CBHHK182m</strain>
    </source>
</reference>
<keyword evidence="2" id="KW-1185">Reference proteome</keyword>
<dbReference type="Proteomes" id="UP001215598">
    <property type="component" value="Unassembled WGS sequence"/>
</dbReference>
<proteinExistence type="predicted"/>